<reference evidence="1" key="1">
    <citation type="submission" date="2023-06" db="EMBL/GenBank/DDBJ databases">
        <authorList>
            <consortium name="Lawrence Berkeley National Laboratory"/>
            <person name="Ahrendt S."/>
            <person name="Sahu N."/>
            <person name="Indic B."/>
            <person name="Wong-Bajracharya J."/>
            <person name="Merenyi Z."/>
            <person name="Ke H.-M."/>
            <person name="Monk M."/>
            <person name="Kocsube S."/>
            <person name="Drula E."/>
            <person name="Lipzen A."/>
            <person name="Balint B."/>
            <person name="Henrissat B."/>
            <person name="Andreopoulos B."/>
            <person name="Martin F.M."/>
            <person name="Harder C.B."/>
            <person name="Rigling D."/>
            <person name="Ford K.L."/>
            <person name="Foster G.D."/>
            <person name="Pangilinan J."/>
            <person name="Papanicolaou A."/>
            <person name="Barry K."/>
            <person name="LaButti K."/>
            <person name="Viragh M."/>
            <person name="Koriabine M."/>
            <person name="Yan M."/>
            <person name="Riley R."/>
            <person name="Champramary S."/>
            <person name="Plett K.L."/>
            <person name="Tsai I.J."/>
            <person name="Slot J."/>
            <person name="Sipos G."/>
            <person name="Plett J."/>
            <person name="Nagy L.G."/>
            <person name="Grigoriev I.V."/>
        </authorList>
    </citation>
    <scope>NUCLEOTIDE SEQUENCE</scope>
    <source>
        <strain evidence="1">ICMP 16352</strain>
    </source>
</reference>
<accession>A0AA39U580</accession>
<protein>
    <submittedName>
        <fullName evidence="1">Uncharacterized protein</fullName>
    </submittedName>
</protein>
<evidence type="ECO:0000313" key="2">
    <source>
        <dbReference type="Proteomes" id="UP001175227"/>
    </source>
</evidence>
<dbReference type="AlphaFoldDB" id="A0AA39U580"/>
<keyword evidence="2" id="KW-1185">Reference proteome</keyword>
<proteinExistence type="predicted"/>
<dbReference type="EMBL" id="JAUEPR010000057">
    <property type="protein sequence ID" value="KAK0470924.1"/>
    <property type="molecule type" value="Genomic_DNA"/>
</dbReference>
<organism evidence="1 2">
    <name type="scientific">Armillaria novae-zelandiae</name>
    <dbReference type="NCBI Taxonomy" id="153914"/>
    <lineage>
        <taxon>Eukaryota</taxon>
        <taxon>Fungi</taxon>
        <taxon>Dikarya</taxon>
        <taxon>Basidiomycota</taxon>
        <taxon>Agaricomycotina</taxon>
        <taxon>Agaricomycetes</taxon>
        <taxon>Agaricomycetidae</taxon>
        <taxon>Agaricales</taxon>
        <taxon>Marasmiineae</taxon>
        <taxon>Physalacriaceae</taxon>
        <taxon>Armillaria</taxon>
    </lineage>
</organism>
<evidence type="ECO:0000313" key="1">
    <source>
        <dbReference type="EMBL" id="KAK0470924.1"/>
    </source>
</evidence>
<gene>
    <name evidence="1" type="ORF">IW261DRAFT_1425606</name>
</gene>
<comment type="caution">
    <text evidence="1">The sequence shown here is derived from an EMBL/GenBank/DDBJ whole genome shotgun (WGS) entry which is preliminary data.</text>
</comment>
<name>A0AA39U580_9AGAR</name>
<dbReference type="Proteomes" id="UP001175227">
    <property type="component" value="Unassembled WGS sequence"/>
</dbReference>
<sequence length="207" mass="22854">MASSSFTICRTPQLNDKNWGGLRVQEFYPDLTLHTLSSRRLLRHDEGMCTPSSPRNGFAGDSLNAFVQASETSPTNKGRVQNKNVSECGVSLRNELGFQKRFLIVFHLRPSSSLYPYIPLSTSPASTHRHPTAAQELGNLMLCHFECGGGIFMSLHRLPMQIRDGTSFAAAGKWTEELGSPLSIILGGVVALHSRMEESNEFSLGLW</sequence>